<dbReference type="EMBL" id="JAPFFF010000030">
    <property type="protein sequence ID" value="KAK8845693.1"/>
    <property type="molecule type" value="Genomic_DNA"/>
</dbReference>
<feature type="repeat" description="WD" evidence="3">
    <location>
        <begin position="178"/>
        <end position="219"/>
    </location>
</feature>
<feature type="repeat" description="WD" evidence="3">
    <location>
        <begin position="135"/>
        <end position="177"/>
    </location>
</feature>
<dbReference type="Pfam" id="PF00400">
    <property type="entry name" value="WD40"/>
    <property type="match status" value="8"/>
</dbReference>
<keyword evidence="2" id="KW-0677">Repeat</keyword>
<accession>A0ABR2HE84</accession>
<feature type="repeat" description="WD" evidence="3">
    <location>
        <begin position="262"/>
        <end position="297"/>
    </location>
</feature>
<keyword evidence="5" id="KW-1185">Reference proteome</keyword>
<dbReference type="InterPro" id="IPR001680">
    <property type="entry name" value="WD40_rpt"/>
</dbReference>
<dbReference type="Proteomes" id="UP001470230">
    <property type="component" value="Unassembled WGS sequence"/>
</dbReference>
<feature type="repeat" description="WD" evidence="3">
    <location>
        <begin position="347"/>
        <end position="388"/>
    </location>
</feature>
<evidence type="ECO:0000256" key="2">
    <source>
        <dbReference type="ARBA" id="ARBA00022737"/>
    </source>
</evidence>
<comment type="caution">
    <text evidence="4">The sequence shown here is derived from an EMBL/GenBank/DDBJ whole genome shotgun (WGS) entry which is preliminary data.</text>
</comment>
<feature type="repeat" description="WD" evidence="3">
    <location>
        <begin position="305"/>
        <end position="346"/>
    </location>
</feature>
<dbReference type="InterPro" id="IPR019775">
    <property type="entry name" value="WD40_repeat_CS"/>
</dbReference>
<evidence type="ECO:0008006" key="6">
    <source>
        <dbReference type="Google" id="ProtNLM"/>
    </source>
</evidence>
<feature type="repeat" description="WD" evidence="3">
    <location>
        <begin position="389"/>
        <end position="430"/>
    </location>
</feature>
<dbReference type="Gene3D" id="2.130.10.10">
    <property type="entry name" value="YVTN repeat-like/Quinoprotein amine dehydrogenase"/>
    <property type="match status" value="3"/>
</dbReference>
<evidence type="ECO:0000313" key="4">
    <source>
        <dbReference type="EMBL" id="KAK8845693.1"/>
    </source>
</evidence>
<proteinExistence type="predicted"/>
<evidence type="ECO:0000256" key="1">
    <source>
        <dbReference type="ARBA" id="ARBA00022574"/>
    </source>
</evidence>
<dbReference type="CDD" id="cd00200">
    <property type="entry name" value="WD40"/>
    <property type="match status" value="1"/>
</dbReference>
<dbReference type="PRINTS" id="PR00320">
    <property type="entry name" value="GPROTEINBRPT"/>
</dbReference>
<dbReference type="InterPro" id="IPR020472">
    <property type="entry name" value="WD40_PAC1"/>
</dbReference>
<dbReference type="SUPFAM" id="SSF50978">
    <property type="entry name" value="WD40 repeat-like"/>
    <property type="match status" value="1"/>
</dbReference>
<sequence>MSESPKKLQINVMFYPPGINIDYNGQGQSEKTIQIPKLLEQPNLSALARRIYNSNKELQTQRFEKIEKILYDIYDSQLINYSDFQIENSTNNAHIMPLLDCQFDKMGNKFVTSSYDRTAKVWDTKSADEEPVATFSGHTGAVNTCRFNVPYGSLVGTGSSDRNAAIWSVEQKKCVHMLNGHTDEVICVNFDHESKKFCSGSKDCTARVWSVETGEILNVLQKHTQKVINVEFHPQEQYLLTASKDSTAILWDLRSNEFFANLKFHTDKLCGAFFDTFGNRIVTGSYDKKACVWDMKNLQKPLHVLIDHTDQIRSVSISIDGKKVATASRDKTARVWSVENGNCICICKGHSEMVRKVQFSPQGNKVVTASDDYTCRIWDSESGKKLDSLEDYNDIIFACSFNYAGNRIITASRDNTVKLWKTRNTKHCKLYEDYKKNHPI</sequence>
<evidence type="ECO:0000256" key="3">
    <source>
        <dbReference type="PROSITE-ProRule" id="PRU00221"/>
    </source>
</evidence>
<feature type="repeat" description="WD" evidence="3">
    <location>
        <begin position="91"/>
        <end position="132"/>
    </location>
</feature>
<name>A0ABR2HE84_9EUKA</name>
<dbReference type="InterPro" id="IPR036322">
    <property type="entry name" value="WD40_repeat_dom_sf"/>
</dbReference>
<feature type="repeat" description="WD" evidence="3">
    <location>
        <begin position="220"/>
        <end position="261"/>
    </location>
</feature>
<evidence type="ECO:0000313" key="5">
    <source>
        <dbReference type="Proteomes" id="UP001470230"/>
    </source>
</evidence>
<dbReference type="PANTHER" id="PTHR19848">
    <property type="entry name" value="WD40 REPEAT PROTEIN"/>
    <property type="match status" value="1"/>
</dbReference>
<reference evidence="4 5" key="1">
    <citation type="submission" date="2024-04" db="EMBL/GenBank/DDBJ databases">
        <title>Tritrichomonas musculus Genome.</title>
        <authorList>
            <person name="Alves-Ferreira E."/>
            <person name="Grigg M."/>
            <person name="Lorenzi H."/>
            <person name="Galac M."/>
        </authorList>
    </citation>
    <scope>NUCLEOTIDE SEQUENCE [LARGE SCALE GENOMIC DNA]</scope>
    <source>
        <strain evidence="4 5">EAF2021</strain>
    </source>
</reference>
<protein>
    <recommendedName>
        <fullName evidence="6">WD repeat protein</fullName>
    </recommendedName>
</protein>
<organism evidence="4 5">
    <name type="scientific">Tritrichomonas musculus</name>
    <dbReference type="NCBI Taxonomy" id="1915356"/>
    <lineage>
        <taxon>Eukaryota</taxon>
        <taxon>Metamonada</taxon>
        <taxon>Parabasalia</taxon>
        <taxon>Tritrichomonadida</taxon>
        <taxon>Tritrichomonadidae</taxon>
        <taxon>Tritrichomonas</taxon>
    </lineage>
</organism>
<keyword evidence="1 3" id="KW-0853">WD repeat</keyword>
<dbReference type="SMART" id="SM00320">
    <property type="entry name" value="WD40"/>
    <property type="match status" value="8"/>
</dbReference>
<dbReference type="PROSITE" id="PS00678">
    <property type="entry name" value="WD_REPEATS_1"/>
    <property type="match status" value="3"/>
</dbReference>
<gene>
    <name evidence="4" type="ORF">M9Y10_020611</name>
</gene>
<dbReference type="InterPro" id="IPR015943">
    <property type="entry name" value="WD40/YVTN_repeat-like_dom_sf"/>
</dbReference>
<dbReference type="PANTHER" id="PTHR19848:SF8">
    <property type="entry name" value="F-BOX AND WD REPEAT DOMAIN CONTAINING 7"/>
    <property type="match status" value="1"/>
</dbReference>
<dbReference type="PROSITE" id="PS50294">
    <property type="entry name" value="WD_REPEATS_REGION"/>
    <property type="match status" value="5"/>
</dbReference>
<dbReference type="PROSITE" id="PS50082">
    <property type="entry name" value="WD_REPEATS_2"/>
    <property type="match status" value="8"/>
</dbReference>